<proteinExistence type="predicted"/>
<dbReference type="InterPro" id="IPR034660">
    <property type="entry name" value="DinB/YfiT-like"/>
</dbReference>
<comment type="caution">
    <text evidence="1">The sequence shown here is derived from an EMBL/GenBank/DDBJ whole genome shotgun (WGS) entry which is preliminary data.</text>
</comment>
<keyword evidence="2" id="KW-1185">Reference proteome</keyword>
<dbReference type="Gene3D" id="1.20.120.450">
    <property type="entry name" value="dinb family like domain"/>
    <property type="match status" value="1"/>
</dbReference>
<dbReference type="EMBL" id="AHKF01000020">
    <property type="protein sequence ID" value="EIA07803.1"/>
    <property type="molecule type" value="Genomic_DNA"/>
</dbReference>
<dbReference type="Proteomes" id="UP000005566">
    <property type="component" value="Unassembled WGS sequence"/>
</dbReference>
<dbReference type="AlphaFoldDB" id="H7FUC6"/>
<evidence type="ECO:0000313" key="1">
    <source>
        <dbReference type="EMBL" id="EIA07803.1"/>
    </source>
</evidence>
<evidence type="ECO:0000313" key="2">
    <source>
        <dbReference type="Proteomes" id="UP000005566"/>
    </source>
</evidence>
<dbReference type="eggNOG" id="COG2318">
    <property type="taxonomic scope" value="Bacteria"/>
</dbReference>
<accession>H7FUC6</accession>
<gene>
    <name evidence="1" type="ORF">HJ01_02671</name>
</gene>
<protein>
    <submittedName>
        <fullName evidence="1">Uncharacterized protein</fullName>
    </submittedName>
</protein>
<name>H7FUC6_FLAFP</name>
<organism evidence="1 2">
    <name type="scientific">Flavobacterium frigoris (strain PS1)</name>
    <dbReference type="NCBI Taxonomy" id="1086011"/>
    <lineage>
        <taxon>Bacteria</taxon>
        <taxon>Pseudomonadati</taxon>
        <taxon>Bacteroidota</taxon>
        <taxon>Flavobacteriia</taxon>
        <taxon>Flavobacteriales</taxon>
        <taxon>Flavobacteriaceae</taxon>
        <taxon>Flavobacterium</taxon>
    </lineage>
</organism>
<dbReference type="PATRIC" id="fig|1086011.3.peg.2617"/>
<sequence>MGSINLKLIIKTDITEKDTREWTNIAELKEYSDYVFKSVLAIIEQQTDENWESTITTKEFSCKTKVEAFGIIISRTAYYSGQMSIINKHGSV</sequence>
<reference evidence="1 2" key="1">
    <citation type="journal article" date="2014" name="Acta Crystallogr. D">
        <title>Structure-based characterization and antifreeze properties of a hyperactive ice-binding protein from the Antarctic bacterium Flavobacterium frigoris PS1.</title>
        <authorList>
            <person name="Do H."/>
            <person name="Kim S.J."/>
            <person name="Kim H.J."/>
            <person name="Lee J.H."/>
        </authorList>
    </citation>
    <scope>NUCLEOTIDE SEQUENCE [LARGE SCALE GENOMIC DNA]</scope>
    <source>
        <strain evidence="1 2">PS1</strain>
    </source>
</reference>